<evidence type="ECO:0000256" key="1">
    <source>
        <dbReference type="SAM" id="MobiDB-lite"/>
    </source>
</evidence>
<feature type="compositionally biased region" description="Polar residues" evidence="1">
    <location>
        <begin position="1"/>
        <end position="11"/>
    </location>
</feature>
<keyword evidence="3" id="KW-1185">Reference proteome</keyword>
<gene>
    <name evidence="2" type="ORF">Cantr_09711</name>
</gene>
<evidence type="ECO:0000313" key="3">
    <source>
        <dbReference type="Proteomes" id="UP000253472"/>
    </source>
</evidence>
<feature type="region of interest" description="Disordered" evidence="1">
    <location>
        <begin position="1"/>
        <end position="32"/>
    </location>
</feature>
<protein>
    <submittedName>
        <fullName evidence="2">Uncharacterized protein</fullName>
    </submittedName>
</protein>
<accession>A0A367YCY8</accession>
<proteinExistence type="predicted"/>
<dbReference type="Proteomes" id="UP000253472">
    <property type="component" value="Unassembled WGS sequence"/>
</dbReference>
<organism evidence="2 3">
    <name type="scientific">Candida viswanathii</name>
    <dbReference type="NCBI Taxonomy" id="5486"/>
    <lineage>
        <taxon>Eukaryota</taxon>
        <taxon>Fungi</taxon>
        <taxon>Dikarya</taxon>
        <taxon>Ascomycota</taxon>
        <taxon>Saccharomycotina</taxon>
        <taxon>Pichiomycetes</taxon>
        <taxon>Debaryomycetaceae</taxon>
        <taxon>Candida/Lodderomyces clade</taxon>
        <taxon>Candida</taxon>
    </lineage>
</organism>
<sequence length="331" mass="38163">MARGNYNNHNPNCARKNNGNRRREGGSQPRSEQIVSATYGSNNNRQGSYDDDVADPAEHLTKTWELLKDDVDDDQHVENERENPLQIISVWPTASNIAPEVQNRSDDGNENLIVSVFCDPDITVNATNANTTTWTIPKRPIPYTPRWPLPPHIHDRVLLDRESADPELKKCRVMDGHSLVDTGRFSTNTIIQVAAPHMSRDVQRWPRGVSHVCMRRQYGADFNRVSGVPSLDVDEFKELFDKRFIEDLHDFDVMHKLTTLVHDQSFRKFKRRFLDLYDTMVDKSEYRSSRAMGVFRLKVRGSYARDVARLRCVGELKAFEPSQELLARDKR</sequence>
<comment type="caution">
    <text evidence="2">The sequence shown here is derived from an EMBL/GenBank/DDBJ whole genome shotgun (WGS) entry which is preliminary data.</text>
</comment>
<dbReference type="EMBL" id="QLNQ01000024">
    <property type="protein sequence ID" value="RCK63540.1"/>
    <property type="molecule type" value="Genomic_DNA"/>
</dbReference>
<evidence type="ECO:0000313" key="2">
    <source>
        <dbReference type="EMBL" id="RCK63540.1"/>
    </source>
</evidence>
<reference evidence="2 3" key="1">
    <citation type="submission" date="2018-06" db="EMBL/GenBank/DDBJ databases">
        <title>Whole genome sequencing of Candida tropicalis (genome annotated by CSBL at Korea University).</title>
        <authorList>
            <person name="Ahn J."/>
        </authorList>
    </citation>
    <scope>NUCLEOTIDE SEQUENCE [LARGE SCALE GENOMIC DNA]</scope>
    <source>
        <strain evidence="2 3">ATCC 20962</strain>
    </source>
</reference>
<dbReference type="AlphaFoldDB" id="A0A367YCY8"/>
<name>A0A367YCY8_9ASCO</name>